<keyword evidence="2" id="KW-1185">Reference proteome</keyword>
<organism evidence="1 2">
    <name type="scientific">Coralloluteibacterium thermophilum</name>
    <dbReference type="NCBI Taxonomy" id="2707049"/>
    <lineage>
        <taxon>Bacteria</taxon>
        <taxon>Pseudomonadati</taxon>
        <taxon>Pseudomonadota</taxon>
        <taxon>Gammaproteobacteria</taxon>
        <taxon>Lysobacterales</taxon>
        <taxon>Lysobacteraceae</taxon>
        <taxon>Coralloluteibacterium</taxon>
    </lineage>
</organism>
<evidence type="ECO:0008006" key="3">
    <source>
        <dbReference type="Google" id="ProtNLM"/>
    </source>
</evidence>
<dbReference type="Proteomes" id="UP001595892">
    <property type="component" value="Unassembled WGS sequence"/>
</dbReference>
<dbReference type="PROSITE" id="PS51257">
    <property type="entry name" value="PROKAR_LIPOPROTEIN"/>
    <property type="match status" value="1"/>
</dbReference>
<gene>
    <name evidence="1" type="ORF">ACFO3Q_11575</name>
</gene>
<evidence type="ECO:0000313" key="2">
    <source>
        <dbReference type="Proteomes" id="UP001595892"/>
    </source>
</evidence>
<protein>
    <recommendedName>
        <fullName evidence="3">Lysozyme</fullName>
    </recommendedName>
</protein>
<sequence>MIRALVAVIAALIVVLGVQSCRLHGAQMALADQEIEAATDREAALAAMTNMILDVRRREREAQERHNTVVAELQEQLTNAQLVGESVTADLRAARLRLREHWACPAGDGVPGTPGAAASGDAGAALRERDSGHLVRIGAECDARIRAAQAVIRTDRQ</sequence>
<reference evidence="2" key="1">
    <citation type="journal article" date="2019" name="Int. J. Syst. Evol. Microbiol.">
        <title>The Global Catalogue of Microorganisms (GCM) 10K type strain sequencing project: providing services to taxonomists for standard genome sequencing and annotation.</title>
        <authorList>
            <consortium name="The Broad Institute Genomics Platform"/>
            <consortium name="The Broad Institute Genome Sequencing Center for Infectious Disease"/>
            <person name="Wu L."/>
            <person name="Ma J."/>
        </authorList>
    </citation>
    <scope>NUCLEOTIDE SEQUENCE [LARGE SCALE GENOMIC DNA]</scope>
    <source>
        <strain evidence="2">CGMCC 1.13574</strain>
    </source>
</reference>
<comment type="caution">
    <text evidence="1">The sequence shown here is derived from an EMBL/GenBank/DDBJ whole genome shotgun (WGS) entry which is preliminary data.</text>
</comment>
<proteinExistence type="predicted"/>
<dbReference type="EMBL" id="JBHSGG010000032">
    <property type="protein sequence ID" value="MFC4728810.1"/>
    <property type="molecule type" value="Genomic_DNA"/>
</dbReference>
<name>A0ABV9NP50_9GAMM</name>
<accession>A0ABV9NP50</accession>
<dbReference type="RefSeq" id="WP_377004882.1">
    <property type="nucleotide sequence ID" value="NZ_JBHSGG010000032.1"/>
</dbReference>
<evidence type="ECO:0000313" key="1">
    <source>
        <dbReference type="EMBL" id="MFC4728810.1"/>
    </source>
</evidence>